<organism evidence="1 2">
    <name type="scientific">Camellia lanceoleosa</name>
    <dbReference type="NCBI Taxonomy" id="1840588"/>
    <lineage>
        <taxon>Eukaryota</taxon>
        <taxon>Viridiplantae</taxon>
        <taxon>Streptophyta</taxon>
        <taxon>Embryophyta</taxon>
        <taxon>Tracheophyta</taxon>
        <taxon>Spermatophyta</taxon>
        <taxon>Magnoliopsida</taxon>
        <taxon>eudicotyledons</taxon>
        <taxon>Gunneridae</taxon>
        <taxon>Pentapetalae</taxon>
        <taxon>asterids</taxon>
        <taxon>Ericales</taxon>
        <taxon>Theaceae</taxon>
        <taxon>Camellia</taxon>
    </lineage>
</organism>
<proteinExistence type="predicted"/>
<name>A0ACC0HUF0_9ERIC</name>
<protein>
    <submittedName>
        <fullName evidence="1">Uncharacterized protein</fullName>
    </submittedName>
</protein>
<gene>
    <name evidence="1" type="ORF">LOK49_LG04G01454</name>
</gene>
<sequence>MVVGMVGNEGIVVGMVGSEAAGNGGRVTLGSVGMVVGKVDGIWVLGKGGNVGFGKVGAAGIVGNGGNVAWGMVGIVGNGGSVTFGRDGIEGTVACSSWRAARAATVVCMLESDNAMIRDTTKQL</sequence>
<evidence type="ECO:0000313" key="1">
    <source>
        <dbReference type="EMBL" id="KAI8017222.1"/>
    </source>
</evidence>
<dbReference type="Proteomes" id="UP001060215">
    <property type="component" value="Chromosome 2"/>
</dbReference>
<reference evidence="1 2" key="1">
    <citation type="journal article" date="2022" name="Plant J.">
        <title>Chromosome-level genome of Camellia lanceoleosa provides a valuable resource for understanding genome evolution and self-incompatibility.</title>
        <authorList>
            <person name="Gong W."/>
            <person name="Xiao S."/>
            <person name="Wang L."/>
            <person name="Liao Z."/>
            <person name="Chang Y."/>
            <person name="Mo W."/>
            <person name="Hu G."/>
            <person name="Li W."/>
            <person name="Zhao G."/>
            <person name="Zhu H."/>
            <person name="Hu X."/>
            <person name="Ji K."/>
            <person name="Xiang X."/>
            <person name="Song Q."/>
            <person name="Yuan D."/>
            <person name="Jin S."/>
            <person name="Zhang L."/>
        </authorList>
    </citation>
    <scope>NUCLEOTIDE SEQUENCE [LARGE SCALE GENOMIC DNA]</scope>
    <source>
        <strain evidence="1">SQ_2022a</strain>
    </source>
</reference>
<comment type="caution">
    <text evidence="1">The sequence shown here is derived from an EMBL/GenBank/DDBJ whole genome shotgun (WGS) entry which is preliminary data.</text>
</comment>
<evidence type="ECO:0000313" key="2">
    <source>
        <dbReference type="Proteomes" id="UP001060215"/>
    </source>
</evidence>
<keyword evidence="2" id="KW-1185">Reference proteome</keyword>
<dbReference type="EMBL" id="CM045759">
    <property type="protein sequence ID" value="KAI8017222.1"/>
    <property type="molecule type" value="Genomic_DNA"/>
</dbReference>
<accession>A0ACC0HUF0</accession>